<accession>A0A0R1WL60</accession>
<keyword evidence="2" id="KW-1185">Reference proteome</keyword>
<evidence type="ECO:0000313" key="2">
    <source>
        <dbReference type="Proteomes" id="UP000051302"/>
    </source>
</evidence>
<dbReference type="EMBL" id="AZFV01000029">
    <property type="protein sequence ID" value="KRM14924.1"/>
    <property type="molecule type" value="Genomic_DNA"/>
</dbReference>
<evidence type="ECO:0000313" key="1">
    <source>
        <dbReference type="EMBL" id="KRM14924.1"/>
    </source>
</evidence>
<dbReference type="PATRIC" id="fig|1423774.3.peg.1514"/>
<sequence>MKKNIPIIALTLMVLTNIDAVQGINVQAANNSVTTTSQSKHTTTFLNLPKYDGKDVVMMDGDPDTYGQTVGLYELKNGQLSYTGNKIKQFNGHYAQLWKADKTTINGKTCWQVGKNLYLKSKRIVKVTVNEKDAQYRSFGNDGNKNNMAKLSDDGMGPIQVNNPNGNYVPIMSLQKDGSFTQLENRSLANDSLWKTNQIRKYNDNVYCRIATNEWVNATAYVVK</sequence>
<dbReference type="RefSeq" id="WP_057892867.1">
    <property type="nucleotide sequence ID" value="NZ_AZFV01000029.1"/>
</dbReference>
<gene>
    <name evidence="1" type="ORF">FD31_GL001461</name>
</gene>
<dbReference type="AlphaFoldDB" id="A0A0R1WL60"/>
<comment type="caution">
    <text evidence="1">The sequence shown here is derived from an EMBL/GenBank/DDBJ whole genome shotgun (WGS) entry which is preliminary data.</text>
</comment>
<protein>
    <recommendedName>
        <fullName evidence="3">Surface layer protein A domain-containing protein</fullName>
    </recommendedName>
</protein>
<organism evidence="1 2">
    <name type="scientific">Companilactobacillus nantensis DSM 16982</name>
    <dbReference type="NCBI Taxonomy" id="1423774"/>
    <lineage>
        <taxon>Bacteria</taxon>
        <taxon>Bacillati</taxon>
        <taxon>Bacillota</taxon>
        <taxon>Bacilli</taxon>
        <taxon>Lactobacillales</taxon>
        <taxon>Lactobacillaceae</taxon>
        <taxon>Companilactobacillus</taxon>
    </lineage>
</organism>
<dbReference type="Proteomes" id="UP000051302">
    <property type="component" value="Unassembled WGS sequence"/>
</dbReference>
<proteinExistence type="predicted"/>
<name>A0A0R1WL60_9LACO</name>
<reference evidence="1 2" key="1">
    <citation type="journal article" date="2015" name="Genome Announc.">
        <title>Expanding the biotechnology potential of lactobacilli through comparative genomics of 213 strains and associated genera.</title>
        <authorList>
            <person name="Sun Z."/>
            <person name="Harris H.M."/>
            <person name="McCann A."/>
            <person name="Guo C."/>
            <person name="Argimon S."/>
            <person name="Zhang W."/>
            <person name="Yang X."/>
            <person name="Jeffery I.B."/>
            <person name="Cooney J.C."/>
            <person name="Kagawa T.F."/>
            <person name="Liu W."/>
            <person name="Song Y."/>
            <person name="Salvetti E."/>
            <person name="Wrobel A."/>
            <person name="Rasinkangas P."/>
            <person name="Parkhill J."/>
            <person name="Rea M.C."/>
            <person name="O'Sullivan O."/>
            <person name="Ritari J."/>
            <person name="Douillard F.P."/>
            <person name="Paul Ross R."/>
            <person name="Yang R."/>
            <person name="Briner A.E."/>
            <person name="Felis G.E."/>
            <person name="de Vos W.M."/>
            <person name="Barrangou R."/>
            <person name="Klaenhammer T.R."/>
            <person name="Caufield P.W."/>
            <person name="Cui Y."/>
            <person name="Zhang H."/>
            <person name="O'Toole P.W."/>
        </authorList>
    </citation>
    <scope>NUCLEOTIDE SEQUENCE [LARGE SCALE GENOMIC DNA]</scope>
    <source>
        <strain evidence="1 2">DSM 16982</strain>
    </source>
</reference>
<evidence type="ECO:0008006" key="3">
    <source>
        <dbReference type="Google" id="ProtNLM"/>
    </source>
</evidence>